<dbReference type="Gene3D" id="3.30.40.10">
    <property type="entry name" value="Zinc/RING finger domain, C3HC4 (zinc finger)"/>
    <property type="match status" value="1"/>
</dbReference>
<dbReference type="Proteomes" id="UP000224130">
    <property type="component" value="Unassembled WGS sequence"/>
</dbReference>
<evidence type="ECO:0000259" key="1">
    <source>
        <dbReference type="PROSITE" id="PS50271"/>
    </source>
</evidence>
<sequence length="96" mass="10503">MTVDCPHLTEVVPVAPEARDVCPQCVAAGDSWVHLRACLECGHVGCCDSSPNTHATRHFRTSGHALVRSLEPGEHWGWCYVDELLVPGREMPPEVS</sequence>
<dbReference type="SUPFAM" id="SSF57850">
    <property type="entry name" value="RING/U-box"/>
    <property type="match status" value="1"/>
</dbReference>
<dbReference type="RefSeq" id="WP_098462090.1">
    <property type="nucleotide sequence ID" value="NZ_PDJJ01000001.1"/>
</dbReference>
<evidence type="ECO:0000313" key="2">
    <source>
        <dbReference type="EMBL" id="PFG41570.1"/>
    </source>
</evidence>
<dbReference type="EMBL" id="PDJJ01000001">
    <property type="protein sequence ID" value="PFG41570.1"/>
    <property type="molecule type" value="Genomic_DNA"/>
</dbReference>
<feature type="domain" description="UBP-type" evidence="1">
    <location>
        <begin position="3"/>
        <end position="96"/>
    </location>
</feature>
<proteinExistence type="predicted"/>
<evidence type="ECO:0000313" key="3">
    <source>
        <dbReference type="Proteomes" id="UP000224130"/>
    </source>
</evidence>
<dbReference type="Pfam" id="PF02148">
    <property type="entry name" value="zf-UBP"/>
    <property type="match status" value="1"/>
</dbReference>
<reference evidence="2 3" key="1">
    <citation type="submission" date="2017-10" db="EMBL/GenBank/DDBJ databases">
        <title>Sequencing the genomes of 1000 actinobacteria strains.</title>
        <authorList>
            <person name="Klenk H.-P."/>
        </authorList>
    </citation>
    <scope>NUCLEOTIDE SEQUENCE [LARGE SCALE GENOMIC DNA]</scope>
    <source>
        <strain evidence="2 3">DSM 21863</strain>
    </source>
</reference>
<dbReference type="AlphaFoldDB" id="A0A2A9ETG3"/>
<dbReference type="InterPro" id="IPR013083">
    <property type="entry name" value="Znf_RING/FYVE/PHD"/>
</dbReference>
<dbReference type="OrthoDB" id="57886at2"/>
<name>A0A2A9ETG3_9MICO</name>
<protein>
    <submittedName>
        <fullName evidence="2">CPA2 family monovalent cation:H+ antiporter-2</fullName>
    </submittedName>
</protein>
<dbReference type="PROSITE" id="PS50271">
    <property type="entry name" value="ZF_UBP"/>
    <property type="match status" value="1"/>
</dbReference>
<organism evidence="2 3">
    <name type="scientific">Isoptericola jiangsuensis</name>
    <dbReference type="NCBI Taxonomy" id="548579"/>
    <lineage>
        <taxon>Bacteria</taxon>
        <taxon>Bacillati</taxon>
        <taxon>Actinomycetota</taxon>
        <taxon>Actinomycetes</taxon>
        <taxon>Micrococcales</taxon>
        <taxon>Promicromonosporaceae</taxon>
        <taxon>Isoptericola</taxon>
    </lineage>
</organism>
<gene>
    <name evidence="2" type="ORF">ATJ88_0212</name>
</gene>
<dbReference type="InterPro" id="IPR001607">
    <property type="entry name" value="Znf_UBP"/>
</dbReference>
<accession>A0A2A9ETG3</accession>
<dbReference type="GO" id="GO:0008270">
    <property type="term" value="F:zinc ion binding"/>
    <property type="evidence" value="ECO:0007669"/>
    <property type="project" value="InterPro"/>
</dbReference>
<keyword evidence="3" id="KW-1185">Reference proteome</keyword>
<comment type="caution">
    <text evidence="2">The sequence shown here is derived from an EMBL/GenBank/DDBJ whole genome shotgun (WGS) entry which is preliminary data.</text>
</comment>